<keyword evidence="2" id="KW-0489">Methyltransferase</keyword>
<dbReference type="PANTHER" id="PTHR45180:SF1">
    <property type="entry name" value="OS01G0307686 PROTEIN"/>
    <property type="match status" value="1"/>
</dbReference>
<dbReference type="Gene3D" id="3.40.50.150">
    <property type="entry name" value="Vaccinia Virus protein VP39"/>
    <property type="match status" value="1"/>
</dbReference>
<evidence type="ECO:0000313" key="3">
    <source>
        <dbReference type="Proteomes" id="UP000830401"/>
    </source>
</evidence>
<dbReference type="InterPro" id="IPR013216">
    <property type="entry name" value="Methyltransf_11"/>
</dbReference>
<dbReference type="CDD" id="cd02440">
    <property type="entry name" value="AdoMet_MTases"/>
    <property type="match status" value="1"/>
</dbReference>
<evidence type="ECO:0000259" key="1">
    <source>
        <dbReference type="Pfam" id="PF08241"/>
    </source>
</evidence>
<organism evidence="2 3">
    <name type="scientific">Hymenobacter volaticus</name>
    <dbReference type="NCBI Taxonomy" id="2932254"/>
    <lineage>
        <taxon>Bacteria</taxon>
        <taxon>Pseudomonadati</taxon>
        <taxon>Bacteroidota</taxon>
        <taxon>Cytophagia</taxon>
        <taxon>Cytophagales</taxon>
        <taxon>Hymenobacteraceae</taxon>
        <taxon>Hymenobacter</taxon>
    </lineage>
</organism>
<dbReference type="PANTHER" id="PTHR45180">
    <property type="entry name" value="OS01G0307686 PROTEIN"/>
    <property type="match status" value="1"/>
</dbReference>
<evidence type="ECO:0000313" key="2">
    <source>
        <dbReference type="EMBL" id="UOQ69221.1"/>
    </source>
</evidence>
<dbReference type="Proteomes" id="UP000830401">
    <property type="component" value="Plasmid unnamed4"/>
</dbReference>
<dbReference type="GO" id="GO:0008168">
    <property type="term" value="F:methyltransferase activity"/>
    <property type="evidence" value="ECO:0007669"/>
    <property type="project" value="UniProtKB-KW"/>
</dbReference>
<sequence length="254" mass="28521">MIPLAFKDNFSRQAALYAQFRPVYSPELYAYLASLTLAHELAWDCGTGNGQAALSLAQFYARVVATDPSPQQLSHCRPHERVSYRVEQAEHTDLAAHSADLVTAATALHWFHFEAFYAEVRRVLKPGGVLAAWAYGVPTLTPAVDAVVRRLHDVTLDPYWQPENRLIDSGYATIPFPFQHIPSPVFSYEKPLNRLDLLGYLNTWSATQRFLSAEGYNPTEQVAQELQVIWPDAATQHVATWKLVLKVGRVSDAR</sequence>
<dbReference type="RefSeq" id="WP_245126975.1">
    <property type="nucleotide sequence ID" value="NZ_CP095065.1"/>
</dbReference>
<name>A0ABY4GEI9_9BACT</name>
<dbReference type="Pfam" id="PF08241">
    <property type="entry name" value="Methyltransf_11"/>
    <property type="match status" value="1"/>
</dbReference>
<gene>
    <name evidence="2" type="ORF">MUN86_27595</name>
</gene>
<keyword evidence="2" id="KW-0808">Transferase</keyword>
<keyword evidence="2" id="KW-0614">Plasmid</keyword>
<protein>
    <submittedName>
        <fullName evidence="2">Class I SAM-dependent methyltransferase</fullName>
    </submittedName>
</protein>
<accession>A0ABY4GEI9</accession>
<dbReference type="SUPFAM" id="SSF53335">
    <property type="entry name" value="S-adenosyl-L-methionine-dependent methyltransferases"/>
    <property type="match status" value="1"/>
</dbReference>
<dbReference type="EMBL" id="CP095065">
    <property type="protein sequence ID" value="UOQ69221.1"/>
    <property type="molecule type" value="Genomic_DNA"/>
</dbReference>
<feature type="domain" description="Methyltransferase type 11" evidence="1">
    <location>
        <begin position="44"/>
        <end position="131"/>
    </location>
</feature>
<proteinExistence type="predicted"/>
<dbReference type="GO" id="GO:0032259">
    <property type="term" value="P:methylation"/>
    <property type="evidence" value="ECO:0007669"/>
    <property type="project" value="UniProtKB-KW"/>
</dbReference>
<dbReference type="InterPro" id="IPR029063">
    <property type="entry name" value="SAM-dependent_MTases_sf"/>
</dbReference>
<geneLocation type="plasmid" evidence="2 3">
    <name>unnamed4</name>
</geneLocation>
<keyword evidence="3" id="KW-1185">Reference proteome</keyword>
<reference evidence="2" key="1">
    <citation type="submission" date="2022-04" db="EMBL/GenBank/DDBJ databases">
        <title>Hymenobacter sp. isolated from the air.</title>
        <authorList>
            <person name="Won M."/>
            <person name="Lee C.-M."/>
            <person name="Woen H.-Y."/>
            <person name="Kwon S.-W."/>
        </authorList>
    </citation>
    <scope>NUCLEOTIDE SEQUENCE</scope>
    <source>
        <strain evidence="2">5420S-77</strain>
        <plasmid evidence="2">unnamed4</plasmid>
    </source>
</reference>